<evidence type="ECO:0000313" key="4">
    <source>
        <dbReference type="Proteomes" id="UP001430172"/>
    </source>
</evidence>
<dbReference type="SMART" id="SM00507">
    <property type="entry name" value="HNHc"/>
    <property type="match status" value="1"/>
</dbReference>
<gene>
    <name evidence="3" type="ORF">JQN70_04305</name>
</gene>
<dbReference type="Proteomes" id="UP001430172">
    <property type="component" value="Unassembled WGS sequence"/>
</dbReference>
<dbReference type="GO" id="GO:0004519">
    <property type="term" value="F:endonuclease activity"/>
    <property type="evidence" value="ECO:0007669"/>
    <property type="project" value="UniProtKB-KW"/>
</dbReference>
<keyword evidence="3" id="KW-0378">Hydrolase</keyword>
<evidence type="ECO:0000256" key="1">
    <source>
        <dbReference type="SAM" id="MobiDB-lite"/>
    </source>
</evidence>
<dbReference type="RefSeq" id="WP_204130085.1">
    <property type="nucleotide sequence ID" value="NZ_JAFDVD010000005.1"/>
</dbReference>
<accession>A0ABS2CIA0</accession>
<reference evidence="3" key="1">
    <citation type="submission" date="2021-02" db="EMBL/GenBank/DDBJ databases">
        <title>Phycicoccus sp. MQZ13P-5T, whole genome shotgun sequence.</title>
        <authorList>
            <person name="Tuo L."/>
        </authorList>
    </citation>
    <scope>NUCLEOTIDE SEQUENCE</scope>
    <source>
        <strain evidence="3">MQZ13P-5</strain>
    </source>
</reference>
<protein>
    <submittedName>
        <fullName evidence="3">HNH endonuclease</fullName>
    </submittedName>
</protein>
<dbReference type="Gene3D" id="1.10.30.50">
    <property type="match status" value="1"/>
</dbReference>
<keyword evidence="3" id="KW-0255">Endonuclease</keyword>
<evidence type="ECO:0000259" key="2">
    <source>
        <dbReference type="SMART" id="SM00507"/>
    </source>
</evidence>
<dbReference type="EMBL" id="JAFDVD010000005">
    <property type="protein sequence ID" value="MBM6399602.1"/>
    <property type="molecule type" value="Genomic_DNA"/>
</dbReference>
<feature type="compositionally biased region" description="Pro residues" evidence="1">
    <location>
        <begin position="457"/>
        <end position="471"/>
    </location>
</feature>
<feature type="compositionally biased region" description="Basic and acidic residues" evidence="1">
    <location>
        <begin position="472"/>
        <end position="487"/>
    </location>
</feature>
<evidence type="ECO:0000313" key="3">
    <source>
        <dbReference type="EMBL" id="MBM6399602.1"/>
    </source>
</evidence>
<feature type="domain" description="HNH nuclease" evidence="2">
    <location>
        <begin position="360"/>
        <end position="411"/>
    </location>
</feature>
<dbReference type="CDD" id="cd00085">
    <property type="entry name" value="HNHc"/>
    <property type="match status" value="1"/>
</dbReference>
<dbReference type="InterPro" id="IPR003615">
    <property type="entry name" value="HNH_nuc"/>
</dbReference>
<organism evidence="3 4">
    <name type="scientific">Phycicoccus sonneratiae</name>
    <dbReference type="NCBI Taxonomy" id="2807628"/>
    <lineage>
        <taxon>Bacteria</taxon>
        <taxon>Bacillati</taxon>
        <taxon>Actinomycetota</taxon>
        <taxon>Actinomycetes</taxon>
        <taxon>Micrococcales</taxon>
        <taxon>Intrasporangiaceae</taxon>
        <taxon>Phycicoccus</taxon>
    </lineage>
</organism>
<keyword evidence="4" id="KW-1185">Reference proteome</keyword>
<keyword evidence="3" id="KW-0540">Nuclease</keyword>
<name>A0ABS2CIA0_9MICO</name>
<feature type="compositionally biased region" description="Polar residues" evidence="1">
    <location>
        <begin position="522"/>
        <end position="531"/>
    </location>
</feature>
<proteinExistence type="predicted"/>
<sequence>MATTATPQDVVRDARAARTLVAGLLSPADGQGSVEEWSRALEELQSLANVVAAAQDSVIVRLAAIEPDVAEDGTLGEVRKPAGHVSLDAPAIVSGVLCLSAVAAERRVRDAVRRAADGPEGTDTCTGLGGLHAAMCEGRLDGYRAGVVAHELEECPAEVAATVIASLSGYFATEDATRLRRRVRRLLAKVSPDLLRRRAVRARAESSLRRWVDEPGVDTWLGTFPSEEACRAWAAVDALAQQYLADGTCLGIDRARAKALTDLVTAKATIDVHVVLTTPADAPAPAAPLPAGAAGDLVQVSTASVGEPALVRRDWLEAATAATRVAGRDRTRLLACDTGTGAPVDPTGELSTTAYRPTARLAAFVRARDRHCRFPGCSVAARFCDLDHVTPWPTGPTSARNLACLCRRHHRTKQRPGWHAVLHPDASMTWTDPTGRVRTSHPPDQLHSVTLSDTGTDPPPPPADNPSPVLPDRPHSPLEHCLEHRGGADSSRPPCRVEIQWPRPGRPTIEATGRHRSHRTIGGSSSGDPPF</sequence>
<comment type="caution">
    <text evidence="3">The sequence shown here is derived from an EMBL/GenBank/DDBJ whole genome shotgun (WGS) entry which is preliminary data.</text>
</comment>
<feature type="region of interest" description="Disordered" evidence="1">
    <location>
        <begin position="425"/>
        <end position="531"/>
    </location>
</feature>